<dbReference type="GO" id="GO:0016592">
    <property type="term" value="C:mediator complex"/>
    <property type="evidence" value="ECO:0007669"/>
    <property type="project" value="InterPro"/>
</dbReference>
<keyword evidence="5" id="KW-0539">Nucleus</keyword>
<gene>
    <name evidence="6" type="ORF">Bca52824_060762</name>
</gene>
<comment type="caution">
    <text evidence="6">The sequence shown here is derived from an EMBL/GenBank/DDBJ whole genome shotgun (WGS) entry which is preliminary data.</text>
</comment>
<dbReference type="GO" id="GO:0070847">
    <property type="term" value="C:core mediator complex"/>
    <property type="evidence" value="ECO:0007669"/>
    <property type="project" value="TreeGrafter"/>
</dbReference>
<dbReference type="Proteomes" id="UP000886595">
    <property type="component" value="Unassembled WGS sequence"/>
</dbReference>
<organism evidence="6 7">
    <name type="scientific">Brassica carinata</name>
    <name type="common">Ethiopian mustard</name>
    <name type="synonym">Abyssinian cabbage</name>
    <dbReference type="NCBI Taxonomy" id="52824"/>
    <lineage>
        <taxon>Eukaryota</taxon>
        <taxon>Viridiplantae</taxon>
        <taxon>Streptophyta</taxon>
        <taxon>Embryophyta</taxon>
        <taxon>Tracheophyta</taxon>
        <taxon>Spermatophyta</taxon>
        <taxon>Magnoliopsida</taxon>
        <taxon>eudicotyledons</taxon>
        <taxon>Gunneridae</taxon>
        <taxon>Pentapetalae</taxon>
        <taxon>rosids</taxon>
        <taxon>malvids</taxon>
        <taxon>Brassicales</taxon>
        <taxon>Brassicaceae</taxon>
        <taxon>Brassiceae</taxon>
        <taxon>Brassica</taxon>
    </lineage>
</organism>
<dbReference type="GO" id="GO:0006369">
    <property type="term" value="P:termination of RNA polymerase II transcription"/>
    <property type="evidence" value="ECO:0007669"/>
    <property type="project" value="TreeGrafter"/>
</dbReference>
<keyword evidence="4" id="KW-0804">Transcription</keyword>
<dbReference type="Gene3D" id="2.40.320.10">
    <property type="entry name" value="Hypothetical Protein Pfu-838710-001"/>
    <property type="match status" value="1"/>
</dbReference>
<proteinExistence type="inferred from homology"/>
<sequence>MRGAGADQVSVMVRTMIEIKVSKNALRMFYALGYKLDHELLKVGFAFHFQRTAHISDHMY</sequence>
<dbReference type="AlphaFoldDB" id="A0A8X7UGV4"/>
<evidence type="ECO:0000256" key="3">
    <source>
        <dbReference type="ARBA" id="ARBA00023015"/>
    </source>
</evidence>
<dbReference type="PANTHER" id="PTHR13321:SF2">
    <property type="entry name" value="MEDIATOR OF RNA POLYMERASE II TRANSCRIPTION SUBUNIT 18"/>
    <property type="match status" value="1"/>
</dbReference>
<dbReference type="GO" id="GO:0003712">
    <property type="term" value="F:transcription coregulator activity"/>
    <property type="evidence" value="ECO:0007669"/>
    <property type="project" value="InterPro"/>
</dbReference>
<comment type="similarity">
    <text evidence="2">Belongs to the Mediator complex subunit 18 family.</text>
</comment>
<evidence type="ECO:0000313" key="7">
    <source>
        <dbReference type="Proteomes" id="UP000886595"/>
    </source>
</evidence>
<dbReference type="GO" id="GO:0006357">
    <property type="term" value="P:regulation of transcription by RNA polymerase II"/>
    <property type="evidence" value="ECO:0007669"/>
    <property type="project" value="InterPro"/>
</dbReference>
<protein>
    <submittedName>
        <fullName evidence="6">Uncharacterized protein</fullName>
    </submittedName>
</protein>
<comment type="subcellular location">
    <subcellularLocation>
        <location evidence="1">Nucleus</location>
    </subcellularLocation>
</comment>
<dbReference type="PANTHER" id="PTHR13321">
    <property type="entry name" value="MEDIATOR OF RNA POLYMERASE II TRANSCRIPTION, SUBUNIT 18"/>
    <property type="match status" value="1"/>
</dbReference>
<evidence type="ECO:0000256" key="2">
    <source>
        <dbReference type="ARBA" id="ARBA00009814"/>
    </source>
</evidence>
<evidence type="ECO:0000313" key="6">
    <source>
        <dbReference type="EMBL" id="KAG2278207.1"/>
    </source>
</evidence>
<dbReference type="EMBL" id="JAAMPC010000012">
    <property type="protein sequence ID" value="KAG2278207.1"/>
    <property type="molecule type" value="Genomic_DNA"/>
</dbReference>
<keyword evidence="7" id="KW-1185">Reference proteome</keyword>
<reference evidence="6 7" key="1">
    <citation type="submission" date="2020-02" db="EMBL/GenBank/DDBJ databases">
        <authorList>
            <person name="Ma Q."/>
            <person name="Huang Y."/>
            <person name="Song X."/>
            <person name="Pei D."/>
        </authorList>
    </citation>
    <scope>NUCLEOTIDE SEQUENCE [LARGE SCALE GENOMIC DNA]</scope>
    <source>
        <strain evidence="6">Sxm20200214</strain>
        <tissue evidence="6">Leaf</tissue>
    </source>
</reference>
<dbReference type="OrthoDB" id="10420624at2759"/>
<evidence type="ECO:0000256" key="5">
    <source>
        <dbReference type="ARBA" id="ARBA00023242"/>
    </source>
</evidence>
<accession>A0A8X7UGV4</accession>
<evidence type="ECO:0000256" key="4">
    <source>
        <dbReference type="ARBA" id="ARBA00023163"/>
    </source>
</evidence>
<name>A0A8X7UGV4_BRACI</name>
<dbReference type="InterPro" id="IPR019095">
    <property type="entry name" value="Mediator_Med18"/>
</dbReference>
<keyword evidence="3" id="KW-0805">Transcription regulation</keyword>
<evidence type="ECO:0000256" key="1">
    <source>
        <dbReference type="ARBA" id="ARBA00004123"/>
    </source>
</evidence>